<dbReference type="AlphaFoldDB" id="X0UI44"/>
<reference evidence="1" key="1">
    <citation type="journal article" date="2014" name="Front. Microbiol.">
        <title>High frequency of phylogenetically diverse reductive dehalogenase-homologous genes in deep subseafloor sedimentary metagenomes.</title>
        <authorList>
            <person name="Kawai M."/>
            <person name="Futagami T."/>
            <person name="Toyoda A."/>
            <person name="Takaki Y."/>
            <person name="Nishi S."/>
            <person name="Hori S."/>
            <person name="Arai W."/>
            <person name="Tsubouchi T."/>
            <person name="Morono Y."/>
            <person name="Uchiyama I."/>
            <person name="Ito T."/>
            <person name="Fujiyama A."/>
            <person name="Inagaki F."/>
            <person name="Takami H."/>
        </authorList>
    </citation>
    <scope>NUCLEOTIDE SEQUENCE</scope>
    <source>
        <strain evidence="1">Expedition CK06-06</strain>
    </source>
</reference>
<proteinExistence type="predicted"/>
<feature type="non-terminal residue" evidence="1">
    <location>
        <position position="1"/>
    </location>
</feature>
<dbReference type="EMBL" id="BARS01028178">
    <property type="protein sequence ID" value="GAG05434.1"/>
    <property type="molecule type" value="Genomic_DNA"/>
</dbReference>
<evidence type="ECO:0000313" key="1">
    <source>
        <dbReference type="EMBL" id="GAG05434.1"/>
    </source>
</evidence>
<sequence length="69" mass="8080">AAESYGKVSEIEYIQNLEKAHKDINLDETLREDYEFYMEDDGTFTANYGAHCDRCGFKHEFKHTEKVVV</sequence>
<protein>
    <submittedName>
        <fullName evidence="1">Uncharacterized protein</fullName>
    </submittedName>
</protein>
<name>X0UI44_9ZZZZ</name>
<organism evidence="1">
    <name type="scientific">marine sediment metagenome</name>
    <dbReference type="NCBI Taxonomy" id="412755"/>
    <lineage>
        <taxon>unclassified sequences</taxon>
        <taxon>metagenomes</taxon>
        <taxon>ecological metagenomes</taxon>
    </lineage>
</organism>
<accession>X0UI44</accession>
<gene>
    <name evidence="1" type="ORF">S01H1_44190</name>
</gene>
<comment type="caution">
    <text evidence="1">The sequence shown here is derived from an EMBL/GenBank/DDBJ whole genome shotgun (WGS) entry which is preliminary data.</text>
</comment>